<dbReference type="GO" id="GO:0005576">
    <property type="term" value="C:extracellular region"/>
    <property type="evidence" value="ECO:0007669"/>
    <property type="project" value="UniProtKB-SubCell"/>
</dbReference>
<dbReference type="Proteomes" id="UP000504634">
    <property type="component" value="Unplaced"/>
</dbReference>
<organism evidence="6 7">
    <name type="scientific">Drosophila lebanonensis</name>
    <name type="common">Fruit fly</name>
    <name type="synonym">Scaptodrosophila lebanonensis</name>
    <dbReference type="NCBI Taxonomy" id="7225"/>
    <lineage>
        <taxon>Eukaryota</taxon>
        <taxon>Metazoa</taxon>
        <taxon>Ecdysozoa</taxon>
        <taxon>Arthropoda</taxon>
        <taxon>Hexapoda</taxon>
        <taxon>Insecta</taxon>
        <taxon>Pterygota</taxon>
        <taxon>Neoptera</taxon>
        <taxon>Endopterygota</taxon>
        <taxon>Diptera</taxon>
        <taxon>Brachycera</taxon>
        <taxon>Muscomorpha</taxon>
        <taxon>Ephydroidea</taxon>
        <taxon>Drosophilidae</taxon>
        <taxon>Scaptodrosophila</taxon>
    </lineage>
</organism>
<evidence type="ECO:0000313" key="7">
    <source>
        <dbReference type="RefSeq" id="XP_030372505.1"/>
    </source>
</evidence>
<feature type="compositionally biased region" description="Basic residues" evidence="3">
    <location>
        <begin position="165"/>
        <end position="177"/>
    </location>
</feature>
<feature type="signal peptide" evidence="4">
    <location>
        <begin position="1"/>
        <end position="20"/>
    </location>
</feature>
<sequence length="177" mass="18245">MKSVHIVALILIDLICRIDGLVHFVQLGKGKKGCIPKTGGKELAVGEAMEDPNTCGVIVCQNTNGDALIHYCQRPASFQDCPTTGVSTIHEFPQCCWMCVNYINCGGGGGGAEARDEGGDDDGVGDAATTPGGDASAAPEGGEPAAGAPPEGGEGATPPPETRTWQKRRGKGPFKKH</sequence>
<dbReference type="AlphaFoldDB" id="A0A6J2TAX1"/>
<dbReference type="Pfam" id="PF15430">
    <property type="entry name" value="SVWC"/>
    <property type="match status" value="1"/>
</dbReference>
<feature type="domain" description="Single" evidence="5">
    <location>
        <begin position="34"/>
        <end position="99"/>
    </location>
</feature>
<keyword evidence="6" id="KW-1185">Reference proteome</keyword>
<gene>
    <name evidence="7" type="primary">LOC115622637</name>
</gene>
<dbReference type="SMART" id="SM01318">
    <property type="entry name" value="SVWC"/>
    <property type="match status" value="1"/>
</dbReference>
<evidence type="ECO:0000256" key="3">
    <source>
        <dbReference type="SAM" id="MobiDB-lite"/>
    </source>
</evidence>
<name>A0A6J2TAX1_DROLE</name>
<protein>
    <submittedName>
        <fullName evidence="7">Uncharacterized protein LOC115622637</fullName>
    </submittedName>
</protein>
<dbReference type="InterPro" id="IPR029277">
    <property type="entry name" value="SVWC_dom"/>
</dbReference>
<keyword evidence="2" id="KW-0964">Secreted</keyword>
<evidence type="ECO:0000256" key="4">
    <source>
        <dbReference type="SAM" id="SignalP"/>
    </source>
</evidence>
<dbReference type="GeneID" id="115622637"/>
<dbReference type="OrthoDB" id="7854947at2759"/>
<reference evidence="7" key="1">
    <citation type="submission" date="2025-08" db="UniProtKB">
        <authorList>
            <consortium name="RefSeq"/>
        </authorList>
    </citation>
    <scope>IDENTIFICATION</scope>
    <source>
        <strain evidence="7">11010-0011.00</strain>
        <tissue evidence="7">Whole body</tissue>
    </source>
</reference>
<evidence type="ECO:0000256" key="2">
    <source>
        <dbReference type="ARBA" id="ARBA00022525"/>
    </source>
</evidence>
<dbReference type="RefSeq" id="XP_030372505.1">
    <property type="nucleotide sequence ID" value="XM_030516645.1"/>
</dbReference>
<evidence type="ECO:0000256" key="1">
    <source>
        <dbReference type="ARBA" id="ARBA00004613"/>
    </source>
</evidence>
<proteinExistence type="predicted"/>
<feature type="region of interest" description="Disordered" evidence="3">
    <location>
        <begin position="110"/>
        <end position="177"/>
    </location>
</feature>
<evidence type="ECO:0000313" key="6">
    <source>
        <dbReference type="Proteomes" id="UP000504634"/>
    </source>
</evidence>
<accession>A0A6J2TAX1</accession>
<keyword evidence="4" id="KW-0732">Signal</keyword>
<feature type="chain" id="PRO_5027045898" evidence="4">
    <location>
        <begin position="21"/>
        <end position="177"/>
    </location>
</feature>
<comment type="subcellular location">
    <subcellularLocation>
        <location evidence="1">Secreted</location>
    </subcellularLocation>
</comment>
<evidence type="ECO:0000259" key="5">
    <source>
        <dbReference type="SMART" id="SM01318"/>
    </source>
</evidence>
<feature type="compositionally biased region" description="Low complexity" evidence="3">
    <location>
        <begin position="125"/>
        <end position="149"/>
    </location>
</feature>